<dbReference type="Proteomes" id="UP000218944">
    <property type="component" value="Unassembled WGS sequence"/>
</dbReference>
<name>A0A2A2D874_9ACTN</name>
<dbReference type="AlphaFoldDB" id="A0A2A2D874"/>
<gene>
    <name evidence="1" type="ORF">CK936_18300</name>
</gene>
<dbReference type="RefSeq" id="WP_095582038.1">
    <property type="nucleotide sequence ID" value="NZ_JAJQQQ010000003.1"/>
</dbReference>
<reference evidence="1 2" key="1">
    <citation type="submission" date="2017-08" db="EMBL/GenBank/DDBJ databases">
        <title>Genome sequence of Streptomyces albireticuli NRRL B-1670.</title>
        <authorList>
            <person name="Graham D.E."/>
            <person name="Mahan K.M."/>
            <person name="Klingeman D.M."/>
            <person name="Hettich R.L."/>
            <person name="Parry R.J."/>
            <person name="Spain J.C."/>
        </authorList>
    </citation>
    <scope>NUCLEOTIDE SEQUENCE [LARGE SCALE GENOMIC DNA]</scope>
    <source>
        <strain evidence="1 2">NRRL B-1670</strain>
    </source>
</reference>
<sequence length="83" mass="8749">MKDMKERNSSSPYRISLMASGELRDALTALEEGKGPAAVAALMAIDAASWQAIEHRLAAVIGTDLRTLLLRAAEADVEAPAIG</sequence>
<comment type="caution">
    <text evidence="1">The sequence shown here is derived from an EMBL/GenBank/DDBJ whole genome shotgun (WGS) entry which is preliminary data.</text>
</comment>
<proteinExistence type="predicted"/>
<protein>
    <submittedName>
        <fullName evidence="1">Uncharacterized protein</fullName>
    </submittedName>
</protein>
<keyword evidence="2" id="KW-1185">Reference proteome</keyword>
<accession>A0A2A2D874</accession>
<evidence type="ECO:0000313" key="1">
    <source>
        <dbReference type="EMBL" id="PAU47540.1"/>
    </source>
</evidence>
<organism evidence="1 2">
    <name type="scientific">Streptomyces albireticuli</name>
    <dbReference type="NCBI Taxonomy" id="1940"/>
    <lineage>
        <taxon>Bacteria</taxon>
        <taxon>Bacillati</taxon>
        <taxon>Actinomycetota</taxon>
        <taxon>Actinomycetes</taxon>
        <taxon>Kitasatosporales</taxon>
        <taxon>Streptomycetaceae</taxon>
        <taxon>Streptomyces</taxon>
    </lineage>
</organism>
<evidence type="ECO:0000313" key="2">
    <source>
        <dbReference type="Proteomes" id="UP000218944"/>
    </source>
</evidence>
<dbReference type="EMBL" id="NSJV01000357">
    <property type="protein sequence ID" value="PAU47540.1"/>
    <property type="molecule type" value="Genomic_DNA"/>
</dbReference>